<dbReference type="Gene3D" id="2.60.40.710">
    <property type="entry name" value="Endoglucanase-like"/>
    <property type="match status" value="1"/>
</dbReference>
<dbReference type="InterPro" id="IPR005102">
    <property type="entry name" value="Carbo-bd_X2"/>
</dbReference>
<feature type="domain" description="CBM3" evidence="6">
    <location>
        <begin position="29"/>
        <end position="190"/>
    </location>
</feature>
<dbReference type="IntAct" id="D9SS73">
    <property type="interactions" value="1"/>
</dbReference>
<evidence type="ECO:0000256" key="1">
    <source>
        <dbReference type="ARBA" id="ARBA00022729"/>
    </source>
</evidence>
<organism evidence="7 8">
    <name type="scientific">Clostridium cellulovorans (strain ATCC 35296 / DSM 3052 / OCM 3 / 743B)</name>
    <dbReference type="NCBI Taxonomy" id="573061"/>
    <lineage>
        <taxon>Bacteria</taxon>
        <taxon>Bacillati</taxon>
        <taxon>Bacillota</taxon>
        <taxon>Clostridia</taxon>
        <taxon>Eubacteriales</taxon>
        <taxon>Clostridiaceae</taxon>
        <taxon>Clostridium</taxon>
    </lineage>
</organism>
<gene>
    <name evidence="7" type="ordered locus">Clocel_2824</name>
</gene>
<name>D9SS73_CLOC7</name>
<keyword evidence="4" id="KW-0624">Polysaccharide degradation</keyword>
<feature type="chain" id="PRO_5003128435" evidence="5">
    <location>
        <begin position="29"/>
        <end position="1706"/>
    </location>
</feature>
<dbReference type="InterPro" id="IPR014756">
    <property type="entry name" value="Ig_E-set"/>
</dbReference>
<keyword evidence="2" id="KW-0136">Cellulose degradation</keyword>
<protein>
    <submittedName>
        <fullName evidence="7">Cellulosome anchoring protein cohesin region</fullName>
    </submittedName>
</protein>
<keyword evidence="1 5" id="KW-0732">Signal</keyword>
<dbReference type="Gene3D" id="2.60.40.680">
    <property type="match status" value="8"/>
</dbReference>
<evidence type="ECO:0000259" key="6">
    <source>
        <dbReference type="PROSITE" id="PS51172"/>
    </source>
</evidence>
<dbReference type="InterPro" id="IPR036966">
    <property type="entry name" value="CBM3_sf"/>
</dbReference>
<dbReference type="GO" id="GO:0030248">
    <property type="term" value="F:cellulose binding"/>
    <property type="evidence" value="ECO:0007669"/>
    <property type="project" value="InterPro"/>
</dbReference>
<keyword evidence="3" id="KW-0119">Carbohydrate metabolism</keyword>
<evidence type="ECO:0000256" key="4">
    <source>
        <dbReference type="ARBA" id="ARBA00023326"/>
    </source>
</evidence>
<reference evidence="7 8" key="1">
    <citation type="submission" date="2010-08" db="EMBL/GenBank/DDBJ databases">
        <title>Complete sequence of Clostridium cellulovorans 743B.</title>
        <authorList>
            <consortium name="US DOE Joint Genome Institute"/>
            <person name="Lucas S."/>
            <person name="Copeland A."/>
            <person name="Lapidus A."/>
            <person name="Cheng J.-F."/>
            <person name="Bruce D."/>
            <person name="Goodwin L."/>
            <person name="Pitluck S."/>
            <person name="Chertkov O."/>
            <person name="Detter J.C."/>
            <person name="Han C."/>
            <person name="Tapia R."/>
            <person name="Land M."/>
            <person name="Hauser L."/>
            <person name="Chang Y.-J."/>
            <person name="Jeffries C."/>
            <person name="Kyrpides N."/>
            <person name="Ivanova N."/>
            <person name="Mikhailova N."/>
            <person name="Hemme C.L."/>
            <person name="Woyke T."/>
        </authorList>
    </citation>
    <scope>NUCLEOTIDE SEQUENCE [LARGE SCALE GENOMIC DNA]</scope>
    <source>
        <strain evidence="8">ATCC 35296 / DSM 3052 / OCM 3 / 743B</strain>
    </source>
</reference>
<dbReference type="EMBL" id="CP002160">
    <property type="protein sequence ID" value="ADL52520.1"/>
    <property type="molecule type" value="Genomic_DNA"/>
</dbReference>
<evidence type="ECO:0000256" key="2">
    <source>
        <dbReference type="ARBA" id="ARBA00023001"/>
    </source>
</evidence>
<evidence type="ECO:0000256" key="3">
    <source>
        <dbReference type="ARBA" id="ARBA00023277"/>
    </source>
</evidence>
<dbReference type="PROSITE" id="PS51172">
    <property type="entry name" value="CBM3"/>
    <property type="match status" value="1"/>
</dbReference>
<dbReference type="eggNOG" id="COG4447">
    <property type="taxonomic scope" value="Bacteria"/>
</dbReference>
<dbReference type="InterPro" id="IPR013783">
    <property type="entry name" value="Ig-like_fold"/>
</dbReference>
<dbReference type="GO" id="GO:0030245">
    <property type="term" value="P:cellulose catabolic process"/>
    <property type="evidence" value="ECO:0007669"/>
    <property type="project" value="UniProtKB-KW"/>
</dbReference>
<evidence type="ECO:0000313" key="7">
    <source>
        <dbReference type="EMBL" id="ADL52520.1"/>
    </source>
</evidence>
<dbReference type="InterPro" id="IPR001956">
    <property type="entry name" value="CBM3"/>
</dbReference>
<dbReference type="SMART" id="SM01067">
    <property type="entry name" value="CBM_3"/>
    <property type="match status" value="1"/>
</dbReference>
<dbReference type="SMR" id="D9SS73"/>
<dbReference type="KEGG" id="ccb:Clocel_2824"/>
<dbReference type="InterPro" id="IPR002102">
    <property type="entry name" value="Cohesin_dom"/>
</dbReference>
<dbReference type="SUPFAM" id="SSF49384">
    <property type="entry name" value="Carbohydrate-binding domain"/>
    <property type="match status" value="9"/>
</dbReference>
<dbReference type="HOGENOM" id="CLU_246579_0_0_9"/>
<evidence type="ECO:0000313" key="8">
    <source>
        <dbReference type="Proteomes" id="UP000002730"/>
    </source>
</evidence>
<keyword evidence="8" id="KW-1185">Reference proteome</keyword>
<feature type="signal peptide" evidence="5">
    <location>
        <begin position="1"/>
        <end position="28"/>
    </location>
</feature>
<dbReference type="OrthoDB" id="2084974at2"/>
<dbReference type="CDD" id="cd08548">
    <property type="entry name" value="Type_I_cohesin_like"/>
    <property type="match status" value="8"/>
</dbReference>
<dbReference type="eggNOG" id="COG3386">
    <property type="taxonomic scope" value="Bacteria"/>
</dbReference>
<dbReference type="eggNOG" id="COG5492">
    <property type="taxonomic scope" value="Bacteria"/>
</dbReference>
<dbReference type="SUPFAM" id="SSF81296">
    <property type="entry name" value="E set domains"/>
    <property type="match status" value="4"/>
</dbReference>
<dbReference type="Gene3D" id="2.60.40.10">
    <property type="entry name" value="Immunoglobulins"/>
    <property type="match status" value="4"/>
</dbReference>
<dbReference type="eggNOG" id="COG2247">
    <property type="taxonomic scope" value="Bacteria"/>
</dbReference>
<evidence type="ECO:0000256" key="5">
    <source>
        <dbReference type="SAM" id="SignalP"/>
    </source>
</evidence>
<accession>D9SS73</accession>
<dbReference type="InterPro" id="IPR008965">
    <property type="entry name" value="CBM2/CBM3_carb-bd_dom_sf"/>
</dbReference>
<dbReference type="Proteomes" id="UP000002730">
    <property type="component" value="Chromosome"/>
</dbReference>
<sequence length="1706" mass="174572">MQKKKSLNLLLALMMVFALVLPSIPALAATSSMSVEFYNSNKSAQTNSITPIIKITNTSDSDLNLNDVKVRYYYTSDGTQGQTFWCDHAGALLGNSYVDNTSKVTANFVKETASPTSTYDTYVEFGFASGAATLKKGQFITIQGRITKSDWSNYTQTNDYSFDASSSTPVVNPKVTGYIGGAKVLGTAPGPDVPSSIINPTSATFDKNVTKQADVKTTMTLNGNTFKTITDANGTALNASTDYSVSGNDVTISKAYLAKQSVGTTTLNFNFSAGNPQKLVITVVDTPVEAVTATIGKVQVNAGETVAVPVNLTKVPAAGLATIELPLTFDSASLEVVSITAGDIVLNPSVNFSSTVSGSTIKLLFLDDTLGSQLITKDGVFATITFKAKAITGTTAKVTSVKLAGTPVVGDAQLQEKPCAVNPGTVTINPIDNRMQISVGTATVKAGEIAAVPVTLTSVPSTGIATAEAQVSFDATLLEVASVTAGDIVLNPTVNFSYTVNGNVIKLLFLDDTLGSQLISKDGVFVTINFKAKAVTSTVTTPVTVSGTPVFADGTLAEVQSKTAAGSVTINIGDPILEPTISPVTATFDKKAPADVATTMTLNGYTFNGITGLTTSDYSISGNVVKISQAYLAKQPVGDLTLTFNFSNGNKTATAKLVVSIKDAPKTVTATVGTATVNAGETVAVPVTLSNVSGISTAELQLSFDATLLEVVSITAGDIVLNPSVNFSSVVNGSTIKLLFLDDTLGSQLISKDGVFATINFKAKSVTSTVTTPVKVSGTPVFADGTLAELSYETVAGSVTINAIGPVKTVTATVGTATVKSGETVAVPVTLSNVPGIATAELQLSFDATLLEVASITVGDIVLNPSVNFSSVVNGSTIKLLFLDDTLGSQLISKDGVLATINFKAKTVTSTVTTPVAVSGTPVFADGTLAELQSKTVAGSVTIEPSQPVKTVTATVGTATVKSGETVAVPVTLSNVPGIATAELQVGFDATLLEVASITVGDIVLNPSVNFSSVVNGSTIKLLFLDDTLGSQLISKDGVLATINFKAKTVTSKVTTPVAVSGTPVFADGTLAELKYETVAGSVTIEPSQPVKTVTATVGTATGKVGETVAVPVTLSNVPGIATAEVQVGFDATLLEVASITAGDIVLNPSVNFSSVVNGSTIKILFLDDTLGSQLISKDGVFATINFKIKAVPSTGTTPVAISGTPVFADGTLAEVQYKTVAGSVTIAAADIKAVKATVGTATGKAGDTVAVPVTLSNVSGIATVELQLSFDATLLEVASITAGDIVLNPSVNFSSVVNGSTIKILFLDDTLGSQLISKDGVFATVNFKVKSTATNSAVTPVTVSGTPVFADGTLAELKSESAAGSVTILPTVIIVDSTVAPTAVTFDKANQADAAITMTLNGNTFSAIKNGTATLVKGTDYTVSENVVTISKAYLAKQTGTVTLEFVFDKGNSAKVVVAVKEIQIVNSTITPVVATFEKTAAKQADVVVTMSLNGNTFSAIKNGTTTLVKGTDYTISGSTVTISKAYLATLADGSATLEFVFNQGASAKLALTIVPAVVDPVVTDFAVKIDKVSAAAGSTVKVPVSLINVSKVGNVCVAEYKISFDSSVLTYVGTTAGTSIKNPAVNFSSQLNGNTITLLFFDNTIGNELITADGQFATIEFKVNAAATSGTTAEVKVATISSFADASLTEITKVATVNGSVKVS</sequence>
<dbReference type="CAZy" id="CBM3">
    <property type="family name" value="Carbohydrate-Binding Module Family 3"/>
</dbReference>
<dbReference type="RefSeq" id="WP_013291799.1">
    <property type="nucleotide sequence ID" value="NC_014393.1"/>
</dbReference>
<proteinExistence type="predicted"/>
<dbReference type="Pfam" id="PF00942">
    <property type="entry name" value="CBM_3"/>
    <property type="match status" value="1"/>
</dbReference>
<dbReference type="Pfam" id="PF03442">
    <property type="entry name" value="CBM_X2"/>
    <property type="match status" value="4"/>
</dbReference>
<dbReference type="Pfam" id="PF00963">
    <property type="entry name" value="Cohesin"/>
    <property type="match status" value="8"/>
</dbReference>
<dbReference type="STRING" id="573061.Clocel_2824"/>